<comment type="similarity">
    <text evidence="1">Belongs to the SEC23/SEC24 family. SEC24 subfamily.</text>
</comment>
<keyword evidence="11" id="KW-1185">Reference proteome</keyword>
<dbReference type="GeneID" id="72005255"/>
<dbReference type="InterPro" id="IPR007123">
    <property type="entry name" value="Gelsolin-like_dom"/>
</dbReference>
<reference evidence="10 11" key="1">
    <citation type="journal article" date="2021" name="Environ. Microbiol.">
        <title>Gene family expansions and transcriptome signatures uncover fungal adaptations to wood decay.</title>
        <authorList>
            <person name="Hage H."/>
            <person name="Miyauchi S."/>
            <person name="Viragh M."/>
            <person name="Drula E."/>
            <person name="Min B."/>
            <person name="Chaduli D."/>
            <person name="Navarro D."/>
            <person name="Favel A."/>
            <person name="Norest M."/>
            <person name="Lesage-Meessen L."/>
            <person name="Balint B."/>
            <person name="Merenyi Z."/>
            <person name="de Eugenio L."/>
            <person name="Morin E."/>
            <person name="Martinez A.T."/>
            <person name="Baldrian P."/>
            <person name="Stursova M."/>
            <person name="Martinez M.J."/>
            <person name="Novotny C."/>
            <person name="Magnuson J.K."/>
            <person name="Spatafora J.W."/>
            <person name="Maurice S."/>
            <person name="Pangilinan J."/>
            <person name="Andreopoulos W."/>
            <person name="LaButti K."/>
            <person name="Hundley H."/>
            <person name="Na H."/>
            <person name="Kuo A."/>
            <person name="Barry K."/>
            <person name="Lipzen A."/>
            <person name="Henrissat B."/>
            <person name="Riley R."/>
            <person name="Ahrendt S."/>
            <person name="Nagy L.G."/>
            <person name="Grigoriev I.V."/>
            <person name="Martin F."/>
            <person name="Rosso M.N."/>
        </authorList>
    </citation>
    <scope>NUCLEOTIDE SEQUENCE [LARGE SCALE GENOMIC DNA]</scope>
    <source>
        <strain evidence="10 11">CIRM-BRFM 1785</strain>
    </source>
</reference>
<dbReference type="SUPFAM" id="SSF82754">
    <property type="entry name" value="C-terminal, gelsolin-like domain of Sec23/24"/>
    <property type="match status" value="1"/>
</dbReference>
<evidence type="ECO:0000259" key="7">
    <source>
        <dbReference type="Pfam" id="PF04811"/>
    </source>
</evidence>
<evidence type="ECO:0000313" key="10">
    <source>
        <dbReference type="EMBL" id="KAH9833168.1"/>
    </source>
</evidence>
<evidence type="ECO:0000256" key="2">
    <source>
        <dbReference type="ARBA" id="ARBA00022448"/>
    </source>
</evidence>
<dbReference type="SUPFAM" id="SSF81995">
    <property type="entry name" value="beta-sandwich domain of Sec23/24"/>
    <property type="match status" value="1"/>
</dbReference>
<keyword evidence="2" id="KW-0813">Transport</keyword>
<dbReference type="InterPro" id="IPR036175">
    <property type="entry name" value="Sec23/24_helical_dom_sf"/>
</dbReference>
<keyword evidence="3" id="KW-0653">Protein transport</keyword>
<feature type="domain" description="Sec23/Sec24 helical" evidence="8">
    <location>
        <begin position="573"/>
        <end position="673"/>
    </location>
</feature>
<dbReference type="InterPro" id="IPR006896">
    <property type="entry name" value="Sec23/24_trunk_dom"/>
</dbReference>
<dbReference type="Pfam" id="PF04815">
    <property type="entry name" value="Sec23_helical"/>
    <property type="match status" value="1"/>
</dbReference>
<feature type="compositionally biased region" description="Polar residues" evidence="4">
    <location>
        <begin position="1"/>
        <end position="14"/>
    </location>
</feature>
<comment type="caution">
    <text evidence="10">The sequence shown here is derived from an EMBL/GenBank/DDBJ whole genome shotgun (WGS) entry which is preliminary data.</text>
</comment>
<feature type="region of interest" description="Disordered" evidence="4">
    <location>
        <begin position="1"/>
        <end position="21"/>
    </location>
</feature>
<dbReference type="Gene3D" id="1.20.120.730">
    <property type="entry name" value="Sec23/Sec24 helical domain"/>
    <property type="match status" value="1"/>
</dbReference>
<dbReference type="InterPro" id="IPR036465">
    <property type="entry name" value="vWFA_dom_sf"/>
</dbReference>
<dbReference type="Pfam" id="PF08033">
    <property type="entry name" value="Sec23_BS"/>
    <property type="match status" value="1"/>
</dbReference>
<dbReference type="InterPro" id="IPR006900">
    <property type="entry name" value="Sec23/24_helical_dom"/>
</dbReference>
<feature type="domain" description="Sec23/Sec24 beta-sandwich" evidence="9">
    <location>
        <begin position="478"/>
        <end position="561"/>
    </location>
</feature>
<accession>A0ABQ8K7K1</accession>
<evidence type="ECO:0000259" key="8">
    <source>
        <dbReference type="Pfam" id="PF04815"/>
    </source>
</evidence>
<name>A0ABQ8K7K1_9APHY</name>
<dbReference type="InterPro" id="IPR012990">
    <property type="entry name" value="Beta-sandwich_Sec23_24"/>
</dbReference>
<dbReference type="RefSeq" id="XP_047775934.1">
    <property type="nucleotide sequence ID" value="XM_047924523.1"/>
</dbReference>
<feature type="domain" description="Sec23/Sec24 trunk" evidence="7">
    <location>
        <begin position="225"/>
        <end position="472"/>
    </location>
</feature>
<dbReference type="SUPFAM" id="SSF81811">
    <property type="entry name" value="Helical domain of Sec23/24"/>
    <property type="match status" value="1"/>
</dbReference>
<evidence type="ECO:0000259" key="9">
    <source>
        <dbReference type="Pfam" id="PF08033"/>
    </source>
</evidence>
<dbReference type="PANTHER" id="PTHR13803:SF4">
    <property type="entry name" value="SECRETORY 24CD, ISOFORM C"/>
    <property type="match status" value="1"/>
</dbReference>
<evidence type="ECO:0000259" key="6">
    <source>
        <dbReference type="Pfam" id="PF04810"/>
    </source>
</evidence>
<dbReference type="InterPro" id="IPR036180">
    <property type="entry name" value="Gelsolin-like_dom_sf"/>
</dbReference>
<dbReference type="InterPro" id="IPR036174">
    <property type="entry name" value="Znf_Sec23_Sec24_sf"/>
</dbReference>
<evidence type="ECO:0000256" key="3">
    <source>
        <dbReference type="ARBA" id="ARBA00022927"/>
    </source>
</evidence>
<dbReference type="Gene3D" id="2.60.40.1670">
    <property type="entry name" value="beta-sandwich domain of Sec23/24"/>
    <property type="match status" value="1"/>
</dbReference>
<dbReference type="EMBL" id="JADCUA010000019">
    <property type="protein sequence ID" value="KAH9833168.1"/>
    <property type="molecule type" value="Genomic_DNA"/>
</dbReference>
<dbReference type="Gene3D" id="3.40.20.10">
    <property type="entry name" value="Severin"/>
    <property type="match status" value="1"/>
</dbReference>
<dbReference type="Gene3D" id="2.30.30.380">
    <property type="entry name" value="Zn-finger domain of Sec23/24"/>
    <property type="match status" value="1"/>
</dbReference>
<dbReference type="Proteomes" id="UP000814176">
    <property type="component" value="Unassembled WGS sequence"/>
</dbReference>
<dbReference type="InterPro" id="IPR006895">
    <property type="entry name" value="Znf_Sec23_Sec24"/>
</dbReference>
<organism evidence="10 11">
    <name type="scientific">Rhodofomes roseus</name>
    <dbReference type="NCBI Taxonomy" id="34475"/>
    <lineage>
        <taxon>Eukaryota</taxon>
        <taxon>Fungi</taxon>
        <taxon>Dikarya</taxon>
        <taxon>Basidiomycota</taxon>
        <taxon>Agaricomycotina</taxon>
        <taxon>Agaricomycetes</taxon>
        <taxon>Polyporales</taxon>
        <taxon>Rhodofomes</taxon>
    </lineage>
</organism>
<dbReference type="SUPFAM" id="SSF53300">
    <property type="entry name" value="vWA-like"/>
    <property type="match status" value="1"/>
</dbReference>
<dbReference type="Pfam" id="PF00626">
    <property type="entry name" value="Gelsolin"/>
    <property type="match status" value="1"/>
</dbReference>
<evidence type="ECO:0000313" key="11">
    <source>
        <dbReference type="Proteomes" id="UP000814176"/>
    </source>
</evidence>
<dbReference type="Gene3D" id="3.40.50.410">
    <property type="entry name" value="von Willebrand factor, type A domain"/>
    <property type="match status" value="1"/>
</dbReference>
<dbReference type="Pfam" id="PF04811">
    <property type="entry name" value="Sec23_trunk"/>
    <property type="match status" value="1"/>
</dbReference>
<dbReference type="InterPro" id="IPR029006">
    <property type="entry name" value="ADF-H/Gelsolin-like_dom_sf"/>
</dbReference>
<feature type="domain" description="Gelsolin-like" evidence="5">
    <location>
        <begin position="707"/>
        <end position="773"/>
    </location>
</feature>
<sequence>MGPLSPTSPIQQPPHSAGLSYKGLRAAIDPQSIPSPIDAIEIDREQWDDQPFGTLPGGHVPLSTTDYVAIDQGNSSPRYVRVSTWNMPSTSRLASDCEIPLAAVVQPLADQDPREEPVPLVDTGDIGPARCARCRGYINPWCKWVAGGMRWKCNLCLHETEVASEYFCNLDANMTRLDHLQRPELNKGTVDFAVPKDYWAPQSQPRIEALYQPVVPTSTSEKRPPEPMRYVFALDVSQEAMTSGFTQTICLQLLDLFYGYDAEDGTHVDPCFPPQSKVCILSYDRSIHFYDLSPRETDNPSMLVLPDLEDVFVPIRQGLFADVRESQRPITNLLTTLGATSNRFLETEAALGSALAACLATLAGKGGQVIVFPAVIPTIGLGALTTPEDISVLIGTEKEKSIFTPRHEDWQELGEQCAEEGIGVNMFFANNRPVDLASISVVSSLTGGQLYFHPRFDPARDGLVLHSELRRLLLRTTGYSCLMKIRCSQGLRITQHYGNFYKPPTSDLTFGTLDADKTISIVLEHTKALTEGEFAFLQSAVLYTTVAGERRVRVCNLGIQVAGMAGNVFRFADMDAVVCHLVRQSIHNTHSQKIAKIQEQLTDKCAAILLAYRKYCAASAPASQLIIPEAFRALPLYTLAIMKSRPLKAQNVVTDVRLYHAHKIMAMSARATMQHLHPRLMALHDLTMRAAMPDPQTGQMRLPGLMRASYIFMESYGIYLIDNEELMVLWIGSDASPQLLKDLFDVDDFLHVDPKITQLPVLPTRLSGQVRNIIAYRHAQRGWTPKLSISRQNMDGAELEFADMLVEDKNNAAMSYLDYLCLVHKQINAVLTGGSSSNSNRNSYKSAPW</sequence>
<evidence type="ECO:0000256" key="4">
    <source>
        <dbReference type="SAM" id="MobiDB-lite"/>
    </source>
</evidence>
<proteinExistence type="inferred from homology"/>
<dbReference type="Pfam" id="PF04810">
    <property type="entry name" value="zf-Sec23_Sec24"/>
    <property type="match status" value="1"/>
</dbReference>
<dbReference type="SUPFAM" id="SSF82919">
    <property type="entry name" value="Zn-finger domain of Sec23/24"/>
    <property type="match status" value="1"/>
</dbReference>
<protein>
    <submittedName>
        <fullName evidence="10">Sec24-like protein</fullName>
    </submittedName>
</protein>
<dbReference type="InterPro" id="IPR050550">
    <property type="entry name" value="SEC23_SEC24_subfamily"/>
</dbReference>
<feature type="domain" description="Zinc finger Sec23/Sec24-type" evidence="6">
    <location>
        <begin position="128"/>
        <end position="166"/>
    </location>
</feature>
<evidence type="ECO:0000259" key="5">
    <source>
        <dbReference type="Pfam" id="PF00626"/>
    </source>
</evidence>
<dbReference type="PANTHER" id="PTHR13803">
    <property type="entry name" value="SEC24-RELATED PROTEIN"/>
    <property type="match status" value="1"/>
</dbReference>
<gene>
    <name evidence="10" type="ORF">C8Q71DRAFT_774427</name>
</gene>
<evidence type="ECO:0000256" key="1">
    <source>
        <dbReference type="ARBA" id="ARBA00008334"/>
    </source>
</evidence>